<dbReference type="PANTHER" id="PTHR21052">
    <property type="entry name" value="SPERMATOGENESIS ASSOCIATED 11-RELATED"/>
    <property type="match status" value="1"/>
</dbReference>
<dbReference type="GeneID" id="6756273"/>
<dbReference type="CTD" id="6756273"/>
<dbReference type="InterPro" id="IPR037151">
    <property type="entry name" value="AlkB-like_sf"/>
</dbReference>
<dbReference type="Gene3D" id="2.60.120.590">
    <property type="entry name" value="Alpha-ketoglutarate-dependent dioxygenase AlkB-like"/>
    <property type="match status" value="1"/>
</dbReference>
<dbReference type="InParanoid" id="B3S3R8"/>
<dbReference type="AlphaFoldDB" id="B3S3R8"/>
<dbReference type="RefSeq" id="XP_002114872.1">
    <property type="nucleotide sequence ID" value="XM_002114836.1"/>
</dbReference>
<comment type="cofactor">
    <cofactor evidence="1">
        <name>Fe(2+)</name>
        <dbReference type="ChEBI" id="CHEBI:29033"/>
    </cofactor>
</comment>
<dbReference type="Proteomes" id="UP000009022">
    <property type="component" value="Unassembled WGS sequence"/>
</dbReference>
<dbReference type="GO" id="GO:0005759">
    <property type="term" value="C:mitochondrial matrix"/>
    <property type="evidence" value="ECO:0000318"/>
    <property type="project" value="GO_Central"/>
</dbReference>
<name>B3S3R8_TRIAD</name>
<dbReference type="SUPFAM" id="SSF51197">
    <property type="entry name" value="Clavaminate synthase-like"/>
    <property type="match status" value="1"/>
</dbReference>
<accession>B3S3R8</accession>
<evidence type="ECO:0008006" key="4">
    <source>
        <dbReference type="Google" id="ProtNLM"/>
    </source>
</evidence>
<organism evidence="2 3">
    <name type="scientific">Trichoplax adhaerens</name>
    <name type="common">Trichoplax reptans</name>
    <dbReference type="NCBI Taxonomy" id="10228"/>
    <lineage>
        <taxon>Eukaryota</taxon>
        <taxon>Metazoa</taxon>
        <taxon>Placozoa</taxon>
        <taxon>Uniplacotomia</taxon>
        <taxon>Trichoplacea</taxon>
        <taxon>Trichoplacidae</taxon>
        <taxon>Trichoplax</taxon>
    </lineage>
</organism>
<dbReference type="PANTHER" id="PTHR21052:SF0">
    <property type="entry name" value="ALPHA-KETOGLUTARATE-DEPENDENT DIOXYGENASE ALKB HOMOLOG 7, MITOCHONDRIAL"/>
    <property type="match status" value="1"/>
</dbReference>
<evidence type="ECO:0000313" key="3">
    <source>
        <dbReference type="Proteomes" id="UP000009022"/>
    </source>
</evidence>
<dbReference type="InterPro" id="IPR032870">
    <property type="entry name" value="ALKBH7-like"/>
</dbReference>
<dbReference type="OMA" id="VEPHMKR"/>
<protein>
    <recommendedName>
        <fullName evidence="4">Alpha-ketoglutarate-dependent dioxygenase AlkB-like domain-containing protein</fullName>
    </recommendedName>
</protein>
<evidence type="ECO:0000256" key="1">
    <source>
        <dbReference type="ARBA" id="ARBA00001954"/>
    </source>
</evidence>
<dbReference type="eggNOG" id="KOG4176">
    <property type="taxonomic scope" value="Eukaryota"/>
</dbReference>
<dbReference type="FunCoup" id="B3S3R8">
    <property type="interactions" value="348"/>
</dbReference>
<gene>
    <name evidence="2" type="ORF">TRIADDRAFT_28544</name>
</gene>
<dbReference type="GO" id="GO:0006631">
    <property type="term" value="P:fatty acid metabolic process"/>
    <property type="evidence" value="ECO:0000318"/>
    <property type="project" value="GO_Central"/>
</dbReference>
<dbReference type="EMBL" id="DS985249">
    <property type="protein sequence ID" value="EDV22328.1"/>
    <property type="molecule type" value="Genomic_DNA"/>
</dbReference>
<dbReference type="PhylomeDB" id="B3S3R8"/>
<dbReference type="HOGENOM" id="CLU_092162_1_0_1"/>
<dbReference type="STRING" id="10228.B3S3R8"/>
<proteinExistence type="predicted"/>
<dbReference type="KEGG" id="tad:TRIADDRAFT_28544"/>
<sequence>MQLRRHSITCPLGTNLPHYLYSQDEAKAKNLAKDMLVLEDFITQEEEELLFSEIQPAFKRLKYEYSHWDDAIHGFRETEKTNWSSECNSIIARVRETAFDSNDQIMPFVHILDLAENGYIKAHVDSIKFCGRTIAGISLLSASIMRLKLDGKPDDIPVDILLQRRSLYIMKDSARYDYTHEILKDEESHWKGVHIPRSRRISVIRRIEPSK</sequence>
<dbReference type="GO" id="GO:0006974">
    <property type="term" value="P:DNA damage response"/>
    <property type="evidence" value="ECO:0007669"/>
    <property type="project" value="InterPro"/>
</dbReference>
<evidence type="ECO:0000313" key="2">
    <source>
        <dbReference type="EMBL" id="EDV22328.1"/>
    </source>
</evidence>
<keyword evidence="3" id="KW-1185">Reference proteome</keyword>
<dbReference type="OrthoDB" id="28127at2759"/>
<reference evidence="2 3" key="1">
    <citation type="journal article" date="2008" name="Nature">
        <title>The Trichoplax genome and the nature of placozoans.</title>
        <authorList>
            <person name="Srivastava M."/>
            <person name="Begovic E."/>
            <person name="Chapman J."/>
            <person name="Putnam N.H."/>
            <person name="Hellsten U."/>
            <person name="Kawashima T."/>
            <person name="Kuo A."/>
            <person name="Mitros T."/>
            <person name="Salamov A."/>
            <person name="Carpenter M.L."/>
            <person name="Signorovitch A.Y."/>
            <person name="Moreno M.A."/>
            <person name="Kamm K."/>
            <person name="Grimwood J."/>
            <person name="Schmutz J."/>
            <person name="Shapiro H."/>
            <person name="Grigoriev I.V."/>
            <person name="Buss L.W."/>
            <person name="Schierwater B."/>
            <person name="Dellaporta S.L."/>
            <person name="Rokhsar D.S."/>
        </authorList>
    </citation>
    <scope>NUCLEOTIDE SEQUENCE [LARGE SCALE GENOMIC DNA]</scope>
    <source>
        <strain evidence="2 3">Grell-BS-1999</strain>
    </source>
</reference>